<dbReference type="SMART" id="SM00257">
    <property type="entry name" value="LysM"/>
    <property type="match status" value="2"/>
</dbReference>
<accession>A0A411Z416</accession>
<feature type="signal peptide" evidence="2">
    <location>
        <begin position="1"/>
        <end position="23"/>
    </location>
</feature>
<dbReference type="InterPro" id="IPR018392">
    <property type="entry name" value="LysM"/>
</dbReference>
<dbReference type="Pfam" id="PF01476">
    <property type="entry name" value="LysM"/>
    <property type="match status" value="2"/>
</dbReference>
<dbReference type="EMBL" id="QWEY01000003">
    <property type="protein sequence ID" value="RGP37818.1"/>
    <property type="molecule type" value="Genomic_DNA"/>
</dbReference>
<dbReference type="SUPFAM" id="SSF51261">
    <property type="entry name" value="Duplicated hybrid motif"/>
    <property type="match status" value="1"/>
</dbReference>
<dbReference type="Gene3D" id="2.70.70.10">
    <property type="entry name" value="Glucose Permease (Domain IIA)"/>
    <property type="match status" value="1"/>
</dbReference>
<dbReference type="PANTHER" id="PTHR21666:SF270">
    <property type="entry name" value="MUREIN HYDROLASE ACTIVATOR ENVC"/>
    <property type="match status" value="1"/>
</dbReference>
<evidence type="ECO:0000256" key="2">
    <source>
        <dbReference type="SAM" id="SignalP"/>
    </source>
</evidence>
<dbReference type="PANTHER" id="PTHR21666">
    <property type="entry name" value="PEPTIDASE-RELATED"/>
    <property type="match status" value="1"/>
</dbReference>
<sequence>MTRDFPARTAPRLRLLWLGGAFAALSACTPTTGGSPFTGLDWDLRNGPGVLDTSEAALRATERRPSPDGRGVISYPGYQVAVARRGDTVGSVAARVGIGADELARYNAVMPGDTLRDGEVIALPRRIADTGPVQGSGMIPAPTGAGPAPVDVSSIATTALDRVGTPTPPATTKPSTGREPVRHQVRRGETAFSIARSYNISAKALGEWNGLGANLDVREGQYLIIPLASDAPPPATQTVSPPGAGSATPTPPSATKPLPAEKTAPAATKPKETPASPDLGAQRSTSTKMQMPVQGSIIRPYAKGRNDGIDISAAAGTPVKAAADGTVAAITTDTAQTPIIVVRHADNLLTVYAGVDGITVKKGDTVSRGQSIAKVRAGTPSFLHFEVRRGVDSTDPVAFLQ</sequence>
<organism evidence="4 5">
    <name type="scientific">Pseudotabrizicola alkalilacus</name>
    <dbReference type="NCBI Taxonomy" id="2305252"/>
    <lineage>
        <taxon>Bacteria</taxon>
        <taxon>Pseudomonadati</taxon>
        <taxon>Pseudomonadota</taxon>
        <taxon>Alphaproteobacteria</taxon>
        <taxon>Rhodobacterales</taxon>
        <taxon>Paracoccaceae</taxon>
        <taxon>Pseudotabrizicola</taxon>
    </lineage>
</organism>
<reference evidence="4 5" key="1">
    <citation type="submission" date="2018-08" db="EMBL/GenBank/DDBJ databases">
        <title>Flavobacterium tibetense sp. nov., isolated from a wetland YonghuCo on Tibetan Plateau.</title>
        <authorList>
            <person name="Phurbu D."/>
            <person name="Lu H."/>
            <person name="Xing P."/>
        </authorList>
    </citation>
    <scope>NUCLEOTIDE SEQUENCE [LARGE SCALE GENOMIC DNA]</scope>
    <source>
        <strain evidence="4 5">DJC</strain>
    </source>
</reference>
<protein>
    <submittedName>
        <fullName evidence="4">LysM peptidoglycan-binding domain-containing protein</fullName>
    </submittedName>
</protein>
<dbReference type="InterPro" id="IPR011055">
    <property type="entry name" value="Dup_hybrid_motif"/>
</dbReference>
<dbReference type="CDD" id="cd00118">
    <property type="entry name" value="LysM"/>
    <property type="match status" value="1"/>
</dbReference>
<proteinExistence type="predicted"/>
<dbReference type="AlphaFoldDB" id="A0A411Z416"/>
<dbReference type="Proteomes" id="UP000284547">
    <property type="component" value="Unassembled WGS sequence"/>
</dbReference>
<feature type="compositionally biased region" description="Low complexity" evidence="1">
    <location>
        <begin position="255"/>
        <end position="277"/>
    </location>
</feature>
<dbReference type="InterPro" id="IPR036779">
    <property type="entry name" value="LysM_dom_sf"/>
</dbReference>
<evidence type="ECO:0000256" key="1">
    <source>
        <dbReference type="SAM" id="MobiDB-lite"/>
    </source>
</evidence>
<comment type="caution">
    <text evidence="4">The sequence shown here is derived from an EMBL/GenBank/DDBJ whole genome shotgun (WGS) entry which is preliminary data.</text>
</comment>
<dbReference type="SUPFAM" id="SSF54106">
    <property type="entry name" value="LysM domain"/>
    <property type="match status" value="2"/>
</dbReference>
<gene>
    <name evidence="4" type="ORF">D1012_07935</name>
</gene>
<feature type="region of interest" description="Disordered" evidence="1">
    <location>
        <begin position="228"/>
        <end position="291"/>
    </location>
</feature>
<dbReference type="PROSITE" id="PS51257">
    <property type="entry name" value="PROKAR_LIPOPROTEIN"/>
    <property type="match status" value="1"/>
</dbReference>
<dbReference type="OrthoDB" id="9795421at2"/>
<evidence type="ECO:0000259" key="3">
    <source>
        <dbReference type="PROSITE" id="PS51782"/>
    </source>
</evidence>
<dbReference type="Pfam" id="PF01551">
    <property type="entry name" value="Peptidase_M23"/>
    <property type="match status" value="1"/>
</dbReference>
<keyword evidence="2" id="KW-0732">Signal</keyword>
<dbReference type="InterPro" id="IPR050570">
    <property type="entry name" value="Cell_wall_metabolism_enzyme"/>
</dbReference>
<keyword evidence="5" id="KW-1185">Reference proteome</keyword>
<feature type="chain" id="PRO_5019277584" evidence="2">
    <location>
        <begin position="24"/>
        <end position="401"/>
    </location>
</feature>
<dbReference type="RefSeq" id="WP_118150837.1">
    <property type="nucleotide sequence ID" value="NZ_QWEY01000003.1"/>
</dbReference>
<dbReference type="CDD" id="cd12797">
    <property type="entry name" value="M23_peptidase"/>
    <property type="match status" value="1"/>
</dbReference>
<feature type="domain" description="LysM" evidence="3">
    <location>
        <begin position="181"/>
        <end position="225"/>
    </location>
</feature>
<name>A0A411Z416_9RHOB</name>
<evidence type="ECO:0000313" key="5">
    <source>
        <dbReference type="Proteomes" id="UP000284547"/>
    </source>
</evidence>
<feature type="region of interest" description="Disordered" evidence="1">
    <location>
        <begin position="161"/>
        <end position="184"/>
    </location>
</feature>
<dbReference type="PROSITE" id="PS51782">
    <property type="entry name" value="LYSM"/>
    <property type="match status" value="1"/>
</dbReference>
<dbReference type="Gene3D" id="3.10.350.10">
    <property type="entry name" value="LysM domain"/>
    <property type="match status" value="1"/>
</dbReference>
<dbReference type="GO" id="GO:0004222">
    <property type="term" value="F:metalloendopeptidase activity"/>
    <property type="evidence" value="ECO:0007669"/>
    <property type="project" value="TreeGrafter"/>
</dbReference>
<dbReference type="InterPro" id="IPR016047">
    <property type="entry name" value="M23ase_b-sheet_dom"/>
</dbReference>
<evidence type="ECO:0000313" key="4">
    <source>
        <dbReference type="EMBL" id="RGP37818.1"/>
    </source>
</evidence>